<dbReference type="InterPro" id="IPR050767">
    <property type="entry name" value="Sel1_AlgK"/>
</dbReference>
<evidence type="ECO:0000313" key="2">
    <source>
        <dbReference type="EMBL" id="GGY05448.1"/>
    </source>
</evidence>
<reference evidence="2" key="2">
    <citation type="submission" date="2020-09" db="EMBL/GenBank/DDBJ databases">
        <authorList>
            <person name="Sun Q."/>
            <person name="Kim S."/>
        </authorList>
    </citation>
    <scope>NUCLEOTIDE SEQUENCE</scope>
    <source>
        <strain evidence="2">KCTC 32182</strain>
    </source>
</reference>
<dbReference type="SUPFAM" id="SSF81901">
    <property type="entry name" value="HCP-like"/>
    <property type="match status" value="1"/>
</dbReference>
<feature type="chain" id="PRO_5036735445" description="Sel1 repeat family protein" evidence="1">
    <location>
        <begin position="24"/>
        <end position="354"/>
    </location>
</feature>
<dbReference type="InterPro" id="IPR011990">
    <property type="entry name" value="TPR-like_helical_dom_sf"/>
</dbReference>
<keyword evidence="3" id="KW-1185">Reference proteome</keyword>
<dbReference type="InterPro" id="IPR006597">
    <property type="entry name" value="Sel1-like"/>
</dbReference>
<dbReference type="AlphaFoldDB" id="A0A918NXS5"/>
<protein>
    <recommendedName>
        <fullName evidence="4">Sel1 repeat family protein</fullName>
    </recommendedName>
</protein>
<dbReference type="Pfam" id="PF08238">
    <property type="entry name" value="Sel1"/>
    <property type="match status" value="2"/>
</dbReference>
<name>A0A918NXS5_9NEIS</name>
<evidence type="ECO:0000313" key="3">
    <source>
        <dbReference type="Proteomes" id="UP000645257"/>
    </source>
</evidence>
<evidence type="ECO:0008006" key="4">
    <source>
        <dbReference type="Google" id="ProtNLM"/>
    </source>
</evidence>
<evidence type="ECO:0000256" key="1">
    <source>
        <dbReference type="SAM" id="SignalP"/>
    </source>
</evidence>
<organism evidence="2 3">
    <name type="scientific">Paludibacterium paludis</name>
    <dbReference type="NCBI Taxonomy" id="1225769"/>
    <lineage>
        <taxon>Bacteria</taxon>
        <taxon>Pseudomonadati</taxon>
        <taxon>Pseudomonadota</taxon>
        <taxon>Betaproteobacteria</taxon>
        <taxon>Neisseriales</taxon>
        <taxon>Chromobacteriaceae</taxon>
        <taxon>Paludibacterium</taxon>
    </lineage>
</organism>
<sequence>MKVRTTPLAVALLAALAAVPAFADYQDAMRAIQKKDYAKALPLMKEEADKNNPDALYALGVIHAQGLGVDKNPAESLKWFEKAAEAGNANAYNLVANAYLTGNGAATDFTKARKWAQKSADKGDATGQFMVFYAHINDPAFRYFDDTGKIDKARFEQLRKRGPEERKADSNAYTMLAQAAEKGDANALQATLTTLLNANSPGNNARILAMMDKIGTLNERQTALKTTLTESARLGNSEVGPQAWKGVFATSRETAEARARADGQLKKGRCEARDIKLVKTALSRPLANAVYLPVEAPLLKDALLIKGNWQEIWEFDVCGKATPVTLNFEADGMGGSAYQTQSLGGTVVVKGKKK</sequence>
<dbReference type="EMBL" id="BMYX01000001">
    <property type="protein sequence ID" value="GGY05448.1"/>
    <property type="molecule type" value="Genomic_DNA"/>
</dbReference>
<keyword evidence="1" id="KW-0732">Signal</keyword>
<dbReference type="PANTHER" id="PTHR11102">
    <property type="entry name" value="SEL-1-LIKE PROTEIN"/>
    <property type="match status" value="1"/>
</dbReference>
<accession>A0A918NXS5</accession>
<gene>
    <name evidence="2" type="ORF">GCM10011289_05160</name>
</gene>
<dbReference type="RefSeq" id="WP_189530793.1">
    <property type="nucleotide sequence ID" value="NZ_BMYX01000001.1"/>
</dbReference>
<dbReference type="SMART" id="SM00671">
    <property type="entry name" value="SEL1"/>
    <property type="match status" value="2"/>
</dbReference>
<dbReference type="Proteomes" id="UP000645257">
    <property type="component" value="Unassembled WGS sequence"/>
</dbReference>
<dbReference type="PANTHER" id="PTHR11102:SF160">
    <property type="entry name" value="ERAD-ASSOCIATED E3 UBIQUITIN-PROTEIN LIGASE COMPONENT HRD3"/>
    <property type="match status" value="1"/>
</dbReference>
<proteinExistence type="predicted"/>
<feature type="signal peptide" evidence="1">
    <location>
        <begin position="1"/>
        <end position="23"/>
    </location>
</feature>
<comment type="caution">
    <text evidence="2">The sequence shown here is derived from an EMBL/GenBank/DDBJ whole genome shotgun (WGS) entry which is preliminary data.</text>
</comment>
<reference evidence="2" key="1">
    <citation type="journal article" date="2014" name="Int. J. Syst. Evol. Microbiol.">
        <title>Complete genome sequence of Corynebacterium casei LMG S-19264T (=DSM 44701T), isolated from a smear-ripened cheese.</title>
        <authorList>
            <consortium name="US DOE Joint Genome Institute (JGI-PGF)"/>
            <person name="Walter F."/>
            <person name="Albersmeier A."/>
            <person name="Kalinowski J."/>
            <person name="Ruckert C."/>
        </authorList>
    </citation>
    <scope>NUCLEOTIDE SEQUENCE</scope>
    <source>
        <strain evidence="2">KCTC 32182</strain>
    </source>
</reference>
<dbReference type="Gene3D" id="1.25.40.10">
    <property type="entry name" value="Tetratricopeptide repeat domain"/>
    <property type="match status" value="1"/>
</dbReference>